<reference evidence="2 3" key="1">
    <citation type="journal article" date="2021" name="Elife">
        <title>Chloroplast acquisition without the gene transfer in kleptoplastic sea slugs, Plakobranchus ocellatus.</title>
        <authorList>
            <person name="Maeda T."/>
            <person name="Takahashi S."/>
            <person name="Yoshida T."/>
            <person name="Shimamura S."/>
            <person name="Takaki Y."/>
            <person name="Nagai Y."/>
            <person name="Toyoda A."/>
            <person name="Suzuki Y."/>
            <person name="Arimoto A."/>
            <person name="Ishii H."/>
            <person name="Satoh N."/>
            <person name="Nishiyama T."/>
            <person name="Hasebe M."/>
            <person name="Maruyama T."/>
            <person name="Minagawa J."/>
            <person name="Obokata J."/>
            <person name="Shigenobu S."/>
        </authorList>
    </citation>
    <scope>NUCLEOTIDE SEQUENCE [LARGE SCALE GENOMIC DNA]</scope>
</reference>
<dbReference type="EMBL" id="BLXT01005227">
    <property type="protein sequence ID" value="GFO20931.1"/>
    <property type="molecule type" value="Genomic_DNA"/>
</dbReference>
<dbReference type="AlphaFoldDB" id="A0AAV4BKL2"/>
<feature type="region of interest" description="Disordered" evidence="1">
    <location>
        <begin position="58"/>
        <end position="85"/>
    </location>
</feature>
<protein>
    <submittedName>
        <fullName evidence="2">Uncharacterized protein</fullName>
    </submittedName>
</protein>
<gene>
    <name evidence="2" type="ORF">PoB_004743600</name>
</gene>
<dbReference type="Proteomes" id="UP000735302">
    <property type="component" value="Unassembled WGS sequence"/>
</dbReference>
<organism evidence="2 3">
    <name type="scientific">Plakobranchus ocellatus</name>
    <dbReference type="NCBI Taxonomy" id="259542"/>
    <lineage>
        <taxon>Eukaryota</taxon>
        <taxon>Metazoa</taxon>
        <taxon>Spiralia</taxon>
        <taxon>Lophotrochozoa</taxon>
        <taxon>Mollusca</taxon>
        <taxon>Gastropoda</taxon>
        <taxon>Heterobranchia</taxon>
        <taxon>Euthyneura</taxon>
        <taxon>Panpulmonata</taxon>
        <taxon>Sacoglossa</taxon>
        <taxon>Placobranchoidea</taxon>
        <taxon>Plakobranchidae</taxon>
        <taxon>Plakobranchus</taxon>
    </lineage>
</organism>
<sequence>MIPQGVNVNMINFWFSADGYDLPRRNHVPDQWNQERDWVMRPPRKPGRNVGGFLEHDMMATMSPSHNYDDDDDDDGNKQRMRSMP</sequence>
<evidence type="ECO:0000313" key="3">
    <source>
        <dbReference type="Proteomes" id="UP000735302"/>
    </source>
</evidence>
<evidence type="ECO:0000313" key="2">
    <source>
        <dbReference type="EMBL" id="GFO20931.1"/>
    </source>
</evidence>
<proteinExistence type="predicted"/>
<keyword evidence="3" id="KW-1185">Reference proteome</keyword>
<name>A0AAV4BKL2_9GAST</name>
<accession>A0AAV4BKL2</accession>
<evidence type="ECO:0000256" key="1">
    <source>
        <dbReference type="SAM" id="MobiDB-lite"/>
    </source>
</evidence>
<comment type="caution">
    <text evidence="2">The sequence shown here is derived from an EMBL/GenBank/DDBJ whole genome shotgun (WGS) entry which is preliminary data.</text>
</comment>